<dbReference type="Pfam" id="PF07727">
    <property type="entry name" value="RVT_2"/>
    <property type="match status" value="1"/>
</dbReference>
<gene>
    <name evidence="2" type="ORF">O181_020896</name>
</gene>
<reference evidence="2" key="1">
    <citation type="submission" date="2021-03" db="EMBL/GenBank/DDBJ databases">
        <title>Draft genome sequence of rust myrtle Austropuccinia psidii MF-1, a brazilian biotype.</title>
        <authorList>
            <person name="Quecine M.C."/>
            <person name="Pachon D.M.R."/>
            <person name="Bonatelli M.L."/>
            <person name="Correr F.H."/>
            <person name="Franceschini L.M."/>
            <person name="Leite T.F."/>
            <person name="Margarido G.R.A."/>
            <person name="Almeida C.A."/>
            <person name="Ferrarezi J.A."/>
            <person name="Labate C.A."/>
        </authorList>
    </citation>
    <scope>NUCLEOTIDE SEQUENCE</scope>
    <source>
        <strain evidence="2">MF-1</strain>
    </source>
</reference>
<feature type="domain" description="Reverse transcriptase Ty1/copia-type" evidence="1">
    <location>
        <begin position="68"/>
        <end position="203"/>
    </location>
</feature>
<keyword evidence="3" id="KW-1185">Reference proteome</keyword>
<comment type="caution">
    <text evidence="2">The sequence shown here is derived from an EMBL/GenBank/DDBJ whole genome shotgun (WGS) entry which is preliminary data.</text>
</comment>
<organism evidence="2 3">
    <name type="scientific">Austropuccinia psidii MF-1</name>
    <dbReference type="NCBI Taxonomy" id="1389203"/>
    <lineage>
        <taxon>Eukaryota</taxon>
        <taxon>Fungi</taxon>
        <taxon>Dikarya</taxon>
        <taxon>Basidiomycota</taxon>
        <taxon>Pucciniomycotina</taxon>
        <taxon>Pucciniomycetes</taxon>
        <taxon>Pucciniales</taxon>
        <taxon>Sphaerophragmiaceae</taxon>
        <taxon>Austropuccinia</taxon>
    </lineage>
</organism>
<dbReference type="OrthoDB" id="4064460at2759"/>
<sequence length="213" mass="24278">MQDLLICSLNTQFNLCDVIPTSLKEISLLPDKELWEKAMNDEITSMVEEEVFELTDLSTVLQTQQVSNILSSKWVFAKKTAPLRYKACLVARGFRQTRGINFEETFALTLTFGALRLLLSMAISNNWAIKTFDMKVAFLHSIIDMPIFIWLPQGMAIGHGKVCKLKKALYGMKQAARCWWKHLTKIVQDIGFQPNKEDLSTYTFNSDMGSVIL</sequence>
<accession>A0A9Q3GV88</accession>
<name>A0A9Q3GV88_9BASI</name>
<dbReference type="InterPro" id="IPR013103">
    <property type="entry name" value="RVT_2"/>
</dbReference>
<evidence type="ECO:0000259" key="1">
    <source>
        <dbReference type="Pfam" id="PF07727"/>
    </source>
</evidence>
<dbReference type="AlphaFoldDB" id="A0A9Q3GV88"/>
<evidence type="ECO:0000313" key="3">
    <source>
        <dbReference type="Proteomes" id="UP000765509"/>
    </source>
</evidence>
<dbReference type="Proteomes" id="UP000765509">
    <property type="component" value="Unassembled WGS sequence"/>
</dbReference>
<protein>
    <recommendedName>
        <fullName evidence="1">Reverse transcriptase Ty1/copia-type domain-containing protein</fullName>
    </recommendedName>
</protein>
<evidence type="ECO:0000313" key="2">
    <source>
        <dbReference type="EMBL" id="MBW0481181.1"/>
    </source>
</evidence>
<proteinExistence type="predicted"/>
<dbReference type="EMBL" id="AVOT02006279">
    <property type="protein sequence ID" value="MBW0481181.1"/>
    <property type="molecule type" value="Genomic_DNA"/>
</dbReference>